<dbReference type="EMBL" id="CP036349">
    <property type="protein sequence ID" value="QDV73760.1"/>
    <property type="molecule type" value="Genomic_DNA"/>
</dbReference>
<name>A0A518K7J1_9BACT</name>
<dbReference type="InterPro" id="IPR002559">
    <property type="entry name" value="Transposase_11"/>
</dbReference>
<dbReference type="AlphaFoldDB" id="A0A518K7J1"/>
<evidence type="ECO:0000259" key="1">
    <source>
        <dbReference type="Pfam" id="PF01609"/>
    </source>
</evidence>
<feature type="domain" description="Transposase IS4-like" evidence="1">
    <location>
        <begin position="6"/>
        <end position="63"/>
    </location>
</feature>
<dbReference type="GO" id="GO:0003677">
    <property type="term" value="F:DNA binding"/>
    <property type="evidence" value="ECO:0007669"/>
    <property type="project" value="InterPro"/>
</dbReference>
<dbReference type="GO" id="GO:0006313">
    <property type="term" value="P:DNA transposition"/>
    <property type="evidence" value="ECO:0007669"/>
    <property type="project" value="InterPro"/>
</dbReference>
<accession>A0A518K7J1</accession>
<sequence length="72" mass="8241">MRFNAHGTVSRTHDAMQVKPLWEQVKQEVEAFYGDGPYDTCGVRDHLEEEKMCQIIPLRGNAKSRLHGNSKV</sequence>
<dbReference type="Pfam" id="PF01609">
    <property type="entry name" value="DDE_Tnp_1"/>
    <property type="match status" value="1"/>
</dbReference>
<evidence type="ECO:0000313" key="2">
    <source>
        <dbReference type="EMBL" id="QDV73760.1"/>
    </source>
</evidence>
<dbReference type="Proteomes" id="UP000316426">
    <property type="component" value="Chromosome"/>
</dbReference>
<keyword evidence="3" id="KW-1185">Reference proteome</keyword>
<protein>
    <recommendedName>
        <fullName evidence="1">Transposase IS4-like domain-containing protein</fullName>
    </recommendedName>
</protein>
<dbReference type="GO" id="GO:0004803">
    <property type="term" value="F:transposase activity"/>
    <property type="evidence" value="ECO:0007669"/>
    <property type="project" value="InterPro"/>
</dbReference>
<dbReference type="RefSeq" id="WP_145111315.1">
    <property type="nucleotide sequence ID" value="NZ_CP036349.1"/>
</dbReference>
<proteinExistence type="predicted"/>
<evidence type="ECO:0000313" key="3">
    <source>
        <dbReference type="Proteomes" id="UP000316426"/>
    </source>
</evidence>
<reference evidence="2 3" key="1">
    <citation type="submission" date="2019-02" db="EMBL/GenBank/DDBJ databases">
        <title>Deep-cultivation of Planctomycetes and their phenomic and genomic characterization uncovers novel biology.</title>
        <authorList>
            <person name="Wiegand S."/>
            <person name="Jogler M."/>
            <person name="Boedeker C."/>
            <person name="Pinto D."/>
            <person name="Vollmers J."/>
            <person name="Rivas-Marin E."/>
            <person name="Kohn T."/>
            <person name="Peeters S.H."/>
            <person name="Heuer A."/>
            <person name="Rast P."/>
            <person name="Oberbeckmann S."/>
            <person name="Bunk B."/>
            <person name="Jeske O."/>
            <person name="Meyerdierks A."/>
            <person name="Storesund J.E."/>
            <person name="Kallscheuer N."/>
            <person name="Luecker S."/>
            <person name="Lage O.M."/>
            <person name="Pohl T."/>
            <person name="Merkel B.J."/>
            <person name="Hornburger P."/>
            <person name="Mueller R.-W."/>
            <person name="Bruemmer F."/>
            <person name="Labrenz M."/>
            <person name="Spormann A.M."/>
            <person name="Op den Camp H."/>
            <person name="Overmann J."/>
            <person name="Amann R."/>
            <person name="Jetten M.S.M."/>
            <person name="Mascher T."/>
            <person name="Medema M.H."/>
            <person name="Devos D.P."/>
            <person name="Kaster A.-K."/>
            <person name="Ovreas L."/>
            <person name="Rohde M."/>
            <person name="Galperin M.Y."/>
            <person name="Jogler C."/>
        </authorList>
    </citation>
    <scope>NUCLEOTIDE SEQUENCE [LARGE SCALE GENOMIC DNA]</scope>
    <source>
        <strain evidence="2 3">Spa11</strain>
    </source>
</reference>
<organism evidence="2 3">
    <name type="scientific">Botrimarina mediterranea</name>
    <dbReference type="NCBI Taxonomy" id="2528022"/>
    <lineage>
        <taxon>Bacteria</taxon>
        <taxon>Pseudomonadati</taxon>
        <taxon>Planctomycetota</taxon>
        <taxon>Planctomycetia</taxon>
        <taxon>Pirellulales</taxon>
        <taxon>Lacipirellulaceae</taxon>
        <taxon>Botrimarina</taxon>
    </lineage>
</organism>
<gene>
    <name evidence="2" type="ORF">Spa11_19590</name>
</gene>
<dbReference type="KEGG" id="bmei:Spa11_19590"/>